<gene>
    <name evidence="2" type="ORF">CK203_072272</name>
</gene>
<sequence>MAIASPSVPTFFASFCCTGPSALASSSDRHPSSAIDPTGHVGVGSLSHRVSTHRSRPTPEGMCPQTTGISSTSSSMGSRRSGVRGRRCL</sequence>
<dbReference type="Proteomes" id="UP000288805">
    <property type="component" value="Unassembled WGS sequence"/>
</dbReference>
<evidence type="ECO:0000313" key="3">
    <source>
        <dbReference type="Proteomes" id="UP000288805"/>
    </source>
</evidence>
<accession>A0A438BVG5</accession>
<feature type="compositionally biased region" description="Low complexity" evidence="1">
    <location>
        <begin position="66"/>
        <end position="80"/>
    </location>
</feature>
<dbReference type="AlphaFoldDB" id="A0A438BVG5"/>
<comment type="caution">
    <text evidence="2">The sequence shown here is derived from an EMBL/GenBank/DDBJ whole genome shotgun (WGS) entry which is preliminary data.</text>
</comment>
<organism evidence="2 3">
    <name type="scientific">Vitis vinifera</name>
    <name type="common">Grape</name>
    <dbReference type="NCBI Taxonomy" id="29760"/>
    <lineage>
        <taxon>Eukaryota</taxon>
        <taxon>Viridiplantae</taxon>
        <taxon>Streptophyta</taxon>
        <taxon>Embryophyta</taxon>
        <taxon>Tracheophyta</taxon>
        <taxon>Spermatophyta</taxon>
        <taxon>Magnoliopsida</taxon>
        <taxon>eudicotyledons</taxon>
        <taxon>Gunneridae</taxon>
        <taxon>Pentapetalae</taxon>
        <taxon>rosids</taxon>
        <taxon>Vitales</taxon>
        <taxon>Vitaceae</taxon>
        <taxon>Viteae</taxon>
        <taxon>Vitis</taxon>
    </lineage>
</organism>
<feature type="region of interest" description="Disordered" evidence="1">
    <location>
        <begin position="22"/>
        <end position="89"/>
    </location>
</feature>
<protein>
    <submittedName>
        <fullName evidence="2">Uncharacterized protein</fullName>
    </submittedName>
</protein>
<proteinExistence type="predicted"/>
<reference evidence="2 3" key="1">
    <citation type="journal article" date="2018" name="PLoS Genet.">
        <title>Population sequencing reveals clonal diversity and ancestral inbreeding in the grapevine cultivar Chardonnay.</title>
        <authorList>
            <person name="Roach M.J."/>
            <person name="Johnson D.L."/>
            <person name="Bohlmann J."/>
            <person name="van Vuuren H.J."/>
            <person name="Jones S.J."/>
            <person name="Pretorius I.S."/>
            <person name="Schmidt S.A."/>
            <person name="Borneman A.R."/>
        </authorList>
    </citation>
    <scope>NUCLEOTIDE SEQUENCE [LARGE SCALE GENOMIC DNA]</scope>
    <source>
        <strain evidence="3">cv. Chardonnay</strain>
        <tissue evidence="2">Leaf</tissue>
    </source>
</reference>
<evidence type="ECO:0000256" key="1">
    <source>
        <dbReference type="SAM" id="MobiDB-lite"/>
    </source>
</evidence>
<evidence type="ECO:0000313" key="2">
    <source>
        <dbReference type="EMBL" id="RVW14887.1"/>
    </source>
</evidence>
<dbReference type="EMBL" id="QGNW01002610">
    <property type="protein sequence ID" value="RVW14887.1"/>
    <property type="molecule type" value="Genomic_DNA"/>
</dbReference>
<name>A0A438BVG5_VITVI</name>